<dbReference type="EMBL" id="JAINUF010000004">
    <property type="protein sequence ID" value="KAJ8365880.1"/>
    <property type="molecule type" value="Genomic_DNA"/>
</dbReference>
<comment type="caution">
    <text evidence="1">The sequence shown here is derived from an EMBL/GenBank/DDBJ whole genome shotgun (WGS) entry which is preliminary data.</text>
</comment>
<accession>A0A9Q1FUC3</accession>
<evidence type="ECO:0000313" key="1">
    <source>
        <dbReference type="EMBL" id="KAJ8365880.1"/>
    </source>
</evidence>
<organism evidence="1 2">
    <name type="scientific">Synaphobranchus kaupii</name>
    <name type="common">Kaup's arrowtooth eel</name>
    <dbReference type="NCBI Taxonomy" id="118154"/>
    <lineage>
        <taxon>Eukaryota</taxon>
        <taxon>Metazoa</taxon>
        <taxon>Chordata</taxon>
        <taxon>Craniata</taxon>
        <taxon>Vertebrata</taxon>
        <taxon>Euteleostomi</taxon>
        <taxon>Actinopterygii</taxon>
        <taxon>Neopterygii</taxon>
        <taxon>Teleostei</taxon>
        <taxon>Anguilliformes</taxon>
        <taxon>Synaphobranchidae</taxon>
        <taxon>Synaphobranchus</taxon>
    </lineage>
</organism>
<keyword evidence="2" id="KW-1185">Reference proteome</keyword>
<proteinExistence type="predicted"/>
<evidence type="ECO:0000313" key="2">
    <source>
        <dbReference type="Proteomes" id="UP001152622"/>
    </source>
</evidence>
<protein>
    <submittedName>
        <fullName evidence="1">Uncharacterized protein</fullName>
    </submittedName>
</protein>
<reference evidence="1" key="1">
    <citation type="journal article" date="2023" name="Science">
        <title>Genome structures resolve the early diversification of teleost fishes.</title>
        <authorList>
            <person name="Parey E."/>
            <person name="Louis A."/>
            <person name="Montfort J."/>
            <person name="Bouchez O."/>
            <person name="Roques C."/>
            <person name="Iampietro C."/>
            <person name="Lluch J."/>
            <person name="Castinel A."/>
            <person name="Donnadieu C."/>
            <person name="Desvignes T."/>
            <person name="Floi Bucao C."/>
            <person name="Jouanno E."/>
            <person name="Wen M."/>
            <person name="Mejri S."/>
            <person name="Dirks R."/>
            <person name="Jansen H."/>
            <person name="Henkel C."/>
            <person name="Chen W.J."/>
            <person name="Zahm M."/>
            <person name="Cabau C."/>
            <person name="Klopp C."/>
            <person name="Thompson A.W."/>
            <person name="Robinson-Rechavi M."/>
            <person name="Braasch I."/>
            <person name="Lecointre G."/>
            <person name="Bobe J."/>
            <person name="Postlethwait J.H."/>
            <person name="Berthelot C."/>
            <person name="Roest Crollius H."/>
            <person name="Guiguen Y."/>
        </authorList>
    </citation>
    <scope>NUCLEOTIDE SEQUENCE</scope>
    <source>
        <strain evidence="1">WJC10195</strain>
    </source>
</reference>
<gene>
    <name evidence="1" type="ORF">SKAU_G00147110</name>
</gene>
<dbReference type="AlphaFoldDB" id="A0A9Q1FUC3"/>
<sequence>MCPQQTSDDVADIIPEKRLTCDNTALTTRYMAVSSVNISRVLCARPSCMSVRLPQSPTSWIKVKRRARELRPVRLCMPRNELLDKRATERQKLDEAGDDSPTSAAAFSVLIECRQREARYALRKSAGNGSVSQNRRPAPIAGDSTEVVLVPLQPRKPSPSSSVIDISERACHRLYARIHSARDSQ</sequence>
<dbReference type="Proteomes" id="UP001152622">
    <property type="component" value="Chromosome 4"/>
</dbReference>
<name>A0A9Q1FUC3_SYNKA</name>